<name>A0AA44ZHE3_NEIGO</name>
<sequence length="35" mass="4116">MLKLFAEYAVLRRMFYAVLGVAVYWRPPEILSALK</sequence>
<proteinExistence type="predicted"/>
<reference evidence="1 2" key="1">
    <citation type="submission" date="2013-08" db="EMBL/GenBank/DDBJ databases">
        <authorList>
            <person name="Trees D."/>
        </authorList>
    </citation>
    <scope>NUCLEOTIDE SEQUENCE [LARGE SCALE GENOMIC DNA]</scope>
    <source>
        <strain evidence="1 2">3502</strain>
    </source>
</reference>
<protein>
    <submittedName>
        <fullName evidence="1">Uncharacterized protein</fullName>
    </submittedName>
</protein>
<accession>A0AA44ZHE3</accession>
<dbReference type="EMBL" id="AVBE01000002">
    <property type="protein sequence ID" value="PHJ35939.1"/>
    <property type="molecule type" value="Genomic_DNA"/>
</dbReference>
<evidence type="ECO:0000313" key="1">
    <source>
        <dbReference type="EMBL" id="PHJ35939.1"/>
    </source>
</evidence>
<organism evidence="1 2">
    <name type="scientific">Neisseria gonorrhoeae 3502</name>
    <dbReference type="NCBI Taxonomy" id="1193404"/>
    <lineage>
        <taxon>Bacteria</taxon>
        <taxon>Pseudomonadati</taxon>
        <taxon>Pseudomonadota</taxon>
        <taxon>Betaproteobacteria</taxon>
        <taxon>Neisseriales</taxon>
        <taxon>Neisseriaceae</taxon>
        <taxon>Neisseria</taxon>
    </lineage>
</organism>
<evidence type="ECO:0000313" key="2">
    <source>
        <dbReference type="Proteomes" id="UP000223296"/>
    </source>
</evidence>
<dbReference type="Proteomes" id="UP000223296">
    <property type="component" value="Unassembled WGS sequence"/>
</dbReference>
<gene>
    <name evidence="1" type="ORF">N776_02605</name>
</gene>
<comment type="caution">
    <text evidence="1">The sequence shown here is derived from an EMBL/GenBank/DDBJ whole genome shotgun (WGS) entry which is preliminary data.</text>
</comment>
<dbReference type="AlphaFoldDB" id="A0AA44ZHE3"/>